<gene>
    <name evidence="1" type="ORF">CEJ86_30775</name>
</gene>
<proteinExistence type="predicted"/>
<comment type="caution">
    <text evidence="1">The sequence shown here is derived from an EMBL/GenBank/DDBJ whole genome shotgun (WGS) entry which is preliminary data.</text>
</comment>
<evidence type="ECO:0000313" key="2">
    <source>
        <dbReference type="Proteomes" id="UP000231987"/>
    </source>
</evidence>
<dbReference type="EMBL" id="NJGD01000028">
    <property type="protein sequence ID" value="PJR09703.1"/>
    <property type="molecule type" value="Genomic_DNA"/>
</dbReference>
<reference evidence="1 2" key="1">
    <citation type="submission" date="2017-06" db="EMBL/GenBank/DDBJ databases">
        <title>Ensifer strains isolated from leguminous trees and herbs display diverse denitrification phenotypes with some acting as strong N2O sinks.</title>
        <authorList>
            <person name="Woliy K."/>
            <person name="Mania D."/>
            <person name="Bakken L.R."/>
            <person name="Frostegard A."/>
        </authorList>
    </citation>
    <scope>NUCLEOTIDE SEQUENCE [LARGE SCALE GENOMIC DNA]</scope>
    <source>
        <strain evidence="1 2">AC50a</strain>
    </source>
</reference>
<dbReference type="Proteomes" id="UP000231987">
    <property type="component" value="Unassembled WGS sequence"/>
</dbReference>
<name>A0A2J0YTS3_RHIML</name>
<accession>A0A2J0YTS3</accession>
<sequence>MKLYVLLPLEKASGSFRQPTWQEIINTFVETIGGRIVTLVRIVGFDDVYWRDSGIGKGPVAAAGPELPGLIRRLCVSDNLN</sequence>
<evidence type="ECO:0000313" key="1">
    <source>
        <dbReference type="EMBL" id="PJR09703.1"/>
    </source>
</evidence>
<dbReference type="AlphaFoldDB" id="A0A2J0YTS3"/>
<organism evidence="1 2">
    <name type="scientific">Rhizobium meliloti</name>
    <name type="common">Ensifer meliloti</name>
    <name type="synonym">Sinorhizobium meliloti</name>
    <dbReference type="NCBI Taxonomy" id="382"/>
    <lineage>
        <taxon>Bacteria</taxon>
        <taxon>Pseudomonadati</taxon>
        <taxon>Pseudomonadota</taxon>
        <taxon>Alphaproteobacteria</taxon>
        <taxon>Hyphomicrobiales</taxon>
        <taxon>Rhizobiaceae</taxon>
        <taxon>Sinorhizobium/Ensifer group</taxon>
        <taxon>Sinorhizobium</taxon>
    </lineage>
</organism>
<protein>
    <submittedName>
        <fullName evidence="1">Uncharacterized protein</fullName>
    </submittedName>
</protein>